<dbReference type="InterPro" id="IPR036390">
    <property type="entry name" value="WH_DNA-bd_sf"/>
</dbReference>
<dbReference type="GO" id="GO:0003700">
    <property type="term" value="F:DNA-binding transcription factor activity"/>
    <property type="evidence" value="ECO:0007669"/>
    <property type="project" value="InterPro"/>
</dbReference>
<dbReference type="PANTHER" id="PTHR33164:SF43">
    <property type="entry name" value="HTH-TYPE TRANSCRIPTIONAL REPRESSOR YETL"/>
    <property type="match status" value="1"/>
</dbReference>
<name>A0A2U3D7N8_SULT2</name>
<dbReference type="SUPFAM" id="SSF46785">
    <property type="entry name" value="Winged helix' DNA-binding domain"/>
    <property type="match status" value="1"/>
</dbReference>
<proteinExistence type="predicted"/>
<dbReference type="Pfam" id="PF12802">
    <property type="entry name" value="MarR_2"/>
    <property type="match status" value="1"/>
</dbReference>
<dbReference type="GO" id="GO:0006950">
    <property type="term" value="P:response to stress"/>
    <property type="evidence" value="ECO:0007669"/>
    <property type="project" value="TreeGrafter"/>
</dbReference>
<dbReference type="GO" id="GO:0003677">
    <property type="term" value="F:DNA binding"/>
    <property type="evidence" value="ECO:0007669"/>
    <property type="project" value="UniProtKB-KW"/>
</dbReference>
<dbReference type="InterPro" id="IPR039422">
    <property type="entry name" value="MarR/SlyA-like"/>
</dbReference>
<comment type="caution">
    <text evidence="3">The sequence shown here is derived from an EMBL/GenBank/DDBJ whole genome shotgun (WGS) entry which is preliminary data.</text>
</comment>
<accession>A0A2U3D7N8</accession>
<dbReference type="PANTHER" id="PTHR33164">
    <property type="entry name" value="TRANSCRIPTIONAL REGULATOR, MARR FAMILY"/>
    <property type="match status" value="1"/>
</dbReference>
<dbReference type="EMBL" id="MPDK01000015">
    <property type="protein sequence ID" value="PWI57305.1"/>
    <property type="molecule type" value="Genomic_DNA"/>
</dbReference>
<sequence length="163" mass="18860">MDEGMELDQLLPMSIERIKRLIRMTIRQEIVRKVGAPDLRIIDFIALRMISRRPGLTIKELSTHLGTSHSTTSGMVERYERMQLIQKVVNETDHRSYRLYLSPNSEEIMRNEIRGVTDDLFATLLQQLSKKEREGLQIGLSGLLRVVDEQLQHFASDHPTCES</sequence>
<dbReference type="SMART" id="SM00347">
    <property type="entry name" value="HTH_MARR"/>
    <property type="match status" value="1"/>
</dbReference>
<dbReference type="InterPro" id="IPR036388">
    <property type="entry name" value="WH-like_DNA-bd_sf"/>
</dbReference>
<reference evidence="3 4" key="1">
    <citation type="submission" date="2016-11" db="EMBL/GenBank/DDBJ databases">
        <title>Comparative genomics of Acidibacillus ferroxidans species.</title>
        <authorList>
            <person name="Oliveira G."/>
            <person name="Nunes G."/>
            <person name="Oliveira R."/>
            <person name="Araujo F."/>
            <person name="Salim A."/>
            <person name="Scholte L."/>
            <person name="Morais D."/>
            <person name="Nancucheo I."/>
            <person name="Johnson D.B."/>
            <person name="Grail B."/>
            <person name="Bittencourt J."/>
            <person name="Valadares R."/>
        </authorList>
    </citation>
    <scope>NUCLEOTIDE SEQUENCE [LARGE SCALE GENOMIC DNA]</scope>
    <source>
        <strain evidence="3 4">Y002</strain>
    </source>
</reference>
<dbReference type="AlphaFoldDB" id="A0A2U3D7N8"/>
<dbReference type="Gene3D" id="1.10.10.10">
    <property type="entry name" value="Winged helix-like DNA-binding domain superfamily/Winged helix DNA-binding domain"/>
    <property type="match status" value="1"/>
</dbReference>
<evidence type="ECO:0000259" key="2">
    <source>
        <dbReference type="PROSITE" id="PS50995"/>
    </source>
</evidence>
<keyword evidence="4" id="KW-1185">Reference proteome</keyword>
<evidence type="ECO:0000313" key="3">
    <source>
        <dbReference type="EMBL" id="PWI57305.1"/>
    </source>
</evidence>
<dbReference type="Proteomes" id="UP000245380">
    <property type="component" value="Unassembled WGS sequence"/>
</dbReference>
<evidence type="ECO:0000313" key="4">
    <source>
        <dbReference type="Proteomes" id="UP000245380"/>
    </source>
</evidence>
<protein>
    <recommendedName>
        <fullName evidence="2">HTH marR-type domain-containing protein</fullName>
    </recommendedName>
</protein>
<dbReference type="InterPro" id="IPR000835">
    <property type="entry name" value="HTH_MarR-typ"/>
</dbReference>
<feature type="domain" description="HTH marR-type" evidence="2">
    <location>
        <begin position="8"/>
        <end position="145"/>
    </location>
</feature>
<evidence type="ECO:0000256" key="1">
    <source>
        <dbReference type="ARBA" id="ARBA00023125"/>
    </source>
</evidence>
<gene>
    <name evidence="3" type="ORF">BM613_09420</name>
</gene>
<organism evidence="3 4">
    <name type="scientific">Sulfoacidibacillus thermotolerans</name>
    <name type="common">Acidibacillus sulfuroxidans</name>
    <dbReference type="NCBI Taxonomy" id="1765684"/>
    <lineage>
        <taxon>Bacteria</taxon>
        <taxon>Bacillati</taxon>
        <taxon>Bacillota</taxon>
        <taxon>Bacilli</taxon>
        <taxon>Bacillales</taxon>
        <taxon>Alicyclobacillaceae</taxon>
        <taxon>Sulfoacidibacillus</taxon>
    </lineage>
</organism>
<dbReference type="PROSITE" id="PS50995">
    <property type="entry name" value="HTH_MARR_2"/>
    <property type="match status" value="1"/>
</dbReference>
<keyword evidence="1" id="KW-0238">DNA-binding</keyword>
<dbReference type="RefSeq" id="WP_181363023.1">
    <property type="nucleotide sequence ID" value="NZ_MPDK01000015.1"/>
</dbReference>